<keyword evidence="1" id="KW-0472">Membrane</keyword>
<name>A0ABM8GGW8_9MICO</name>
<feature type="transmembrane region" description="Helical" evidence="1">
    <location>
        <begin position="49"/>
        <end position="68"/>
    </location>
</feature>
<reference evidence="3" key="1">
    <citation type="journal article" date="2019" name="Int. J. Syst. Evol. Microbiol.">
        <title>The Global Catalogue of Microorganisms (GCM) 10K type strain sequencing project: providing services to taxonomists for standard genome sequencing and annotation.</title>
        <authorList>
            <consortium name="The Broad Institute Genomics Platform"/>
            <consortium name="The Broad Institute Genome Sequencing Center for Infectious Disease"/>
            <person name="Wu L."/>
            <person name="Ma J."/>
        </authorList>
    </citation>
    <scope>NUCLEOTIDE SEQUENCE [LARGE SCALE GENOMIC DNA]</scope>
    <source>
        <strain evidence="3">NBRC 108725</strain>
    </source>
</reference>
<dbReference type="Proteomes" id="UP001321498">
    <property type="component" value="Chromosome"/>
</dbReference>
<organism evidence="2 3">
    <name type="scientific">Naasia aerilata</name>
    <dbReference type="NCBI Taxonomy" id="1162966"/>
    <lineage>
        <taxon>Bacteria</taxon>
        <taxon>Bacillati</taxon>
        <taxon>Actinomycetota</taxon>
        <taxon>Actinomycetes</taxon>
        <taxon>Micrococcales</taxon>
        <taxon>Microbacteriaceae</taxon>
        <taxon>Naasia</taxon>
    </lineage>
</organism>
<gene>
    <name evidence="2" type="ORF">GCM10025866_35160</name>
</gene>
<keyword evidence="3" id="KW-1185">Reference proteome</keyword>
<protein>
    <recommendedName>
        <fullName evidence="4">DUF3099 family protein</fullName>
    </recommendedName>
</protein>
<keyword evidence="1" id="KW-1133">Transmembrane helix</keyword>
<proteinExistence type="predicted"/>
<sequence length="76" mass="8595">MSRPDSDRPRDEESFWHRRRPGIRYVYSAAAILGGIMLAVRFASGGSTWAFVAALVVIALGAISIPVYRWMDKRRL</sequence>
<accession>A0ABM8GGW8</accession>
<evidence type="ECO:0000313" key="3">
    <source>
        <dbReference type="Proteomes" id="UP001321498"/>
    </source>
</evidence>
<evidence type="ECO:0000313" key="2">
    <source>
        <dbReference type="EMBL" id="BDZ47607.1"/>
    </source>
</evidence>
<dbReference type="EMBL" id="AP027731">
    <property type="protein sequence ID" value="BDZ47607.1"/>
    <property type="molecule type" value="Genomic_DNA"/>
</dbReference>
<evidence type="ECO:0008006" key="4">
    <source>
        <dbReference type="Google" id="ProtNLM"/>
    </source>
</evidence>
<feature type="transmembrane region" description="Helical" evidence="1">
    <location>
        <begin position="25"/>
        <end position="43"/>
    </location>
</feature>
<evidence type="ECO:0000256" key="1">
    <source>
        <dbReference type="SAM" id="Phobius"/>
    </source>
</evidence>
<keyword evidence="1" id="KW-0812">Transmembrane</keyword>
<dbReference type="RefSeq" id="WP_286277479.1">
    <property type="nucleotide sequence ID" value="NZ_AP027731.1"/>
</dbReference>